<accession>A0A3E5HPL2</accession>
<gene>
    <name evidence="1" type="ORF">DXA79_04770</name>
</gene>
<dbReference type="Proteomes" id="UP000261031">
    <property type="component" value="Unassembled WGS sequence"/>
</dbReference>
<comment type="caution">
    <text evidence="1">The sequence shown here is derived from an EMBL/GenBank/DDBJ whole genome shotgun (WGS) entry which is preliminary data.</text>
</comment>
<organism evidence="1 2">
    <name type="scientific">Bifidobacterium pseudocatenulatum</name>
    <dbReference type="NCBI Taxonomy" id="28026"/>
    <lineage>
        <taxon>Bacteria</taxon>
        <taxon>Bacillati</taxon>
        <taxon>Actinomycetota</taxon>
        <taxon>Actinomycetes</taxon>
        <taxon>Bifidobacteriales</taxon>
        <taxon>Bifidobacteriaceae</taxon>
        <taxon>Bifidobacterium</taxon>
    </lineage>
</organism>
<dbReference type="RefSeq" id="WP_117611982.1">
    <property type="nucleotide sequence ID" value="NZ_JAQEVG010000002.1"/>
</dbReference>
<evidence type="ECO:0000313" key="1">
    <source>
        <dbReference type="EMBL" id="RGP03779.1"/>
    </source>
</evidence>
<dbReference type="AlphaFoldDB" id="A0A3E5HPL2"/>
<reference evidence="1 2" key="1">
    <citation type="submission" date="2018-08" db="EMBL/GenBank/DDBJ databases">
        <title>A genome reference for cultivated species of the human gut microbiota.</title>
        <authorList>
            <person name="Zou Y."/>
            <person name="Xue W."/>
            <person name="Luo G."/>
        </authorList>
    </citation>
    <scope>NUCLEOTIDE SEQUENCE [LARGE SCALE GENOMIC DNA]</scope>
    <source>
        <strain evidence="1 2">OF05-12</strain>
    </source>
</reference>
<dbReference type="EMBL" id="QSWD01000002">
    <property type="protein sequence ID" value="RGP03779.1"/>
    <property type="molecule type" value="Genomic_DNA"/>
</dbReference>
<evidence type="ECO:0000313" key="2">
    <source>
        <dbReference type="Proteomes" id="UP000261031"/>
    </source>
</evidence>
<proteinExistence type="predicted"/>
<sequence>MDVFKTTVGDNRAWPISQESYYMHTGGLRPFVAGGDGHFTYYAVCPACDNPIQLVGLNRMEQDAKPLRPYGRHVRKDVPGVALYDEDAYLSCPYSDPGYDRPSGLRRPSDPTSLALYELMRDRFDRIEYAWRLSSGIWLGGKPLRTALRGWRENKAWLNYGSTYCNLPQMLFLGHPEQSLYGQCVRNGGQVSELLRQADGVRLEPVSFTRGYMKVTTTRFVAATFTVGVPKAQVIDQHLTWTFLMGINVDGRQLGRVPVSTDPEWFSNIIDRPDWHDNQRLLDLARDVLGD</sequence>
<name>A0A3E5HPL2_BIFPS</name>
<protein>
    <submittedName>
        <fullName evidence="1">Uncharacterized protein</fullName>
    </submittedName>
</protein>